<dbReference type="Proteomes" id="UP001451303">
    <property type="component" value="Unassembled WGS sequence"/>
</dbReference>
<dbReference type="InterPro" id="IPR043502">
    <property type="entry name" value="DNA/RNA_pol_sf"/>
</dbReference>
<feature type="non-terminal residue" evidence="3">
    <location>
        <position position="1"/>
    </location>
</feature>
<proteinExistence type="predicted"/>
<comment type="caution">
    <text evidence="3">The sequence shown here is derived from an EMBL/GenBank/DDBJ whole genome shotgun (WGS) entry which is preliminary data.</text>
</comment>
<dbReference type="InterPro" id="IPR043128">
    <property type="entry name" value="Rev_trsase/Diguanyl_cyclase"/>
</dbReference>
<reference evidence="3 4" key="1">
    <citation type="submission" date="2023-09" db="EMBL/GenBank/DDBJ databases">
        <title>Multi-omics analysis of a traditional fermented food reveals byproduct-associated fungal strains for waste-to-food upcycling.</title>
        <authorList>
            <consortium name="Lawrence Berkeley National Laboratory"/>
            <person name="Rekdal V.M."/>
            <person name="Villalobos-Escobedo J.M."/>
            <person name="Rodriguez-Valeron N."/>
            <person name="Garcia M.O."/>
            <person name="Vasquez D.P."/>
            <person name="Damayanti I."/>
            <person name="Sorensen P.M."/>
            <person name="Baidoo E.E."/>
            <person name="De Carvalho A.C."/>
            <person name="Riley R."/>
            <person name="Lipzen A."/>
            <person name="He G."/>
            <person name="Yan M."/>
            <person name="Haridas S."/>
            <person name="Daum C."/>
            <person name="Yoshinaga Y."/>
            <person name="Ng V."/>
            <person name="Grigoriev I.V."/>
            <person name="Munk R."/>
            <person name="Nuraida L."/>
            <person name="Wijaya C.H."/>
            <person name="Morales P.-C."/>
            <person name="Keasling J.D."/>
        </authorList>
    </citation>
    <scope>NUCLEOTIDE SEQUENCE [LARGE SCALE GENOMIC DNA]</scope>
    <source>
        <strain evidence="3 4">FGSC 2613</strain>
    </source>
</reference>
<keyword evidence="2" id="KW-0496">Mitochondrion</keyword>
<evidence type="ECO:0000256" key="1">
    <source>
        <dbReference type="ARBA" id="ARBA00004173"/>
    </source>
</evidence>
<protein>
    <recommendedName>
        <fullName evidence="5">Reverse transcriptase domain-containing protein</fullName>
    </recommendedName>
</protein>
<dbReference type="Gene3D" id="3.30.70.270">
    <property type="match status" value="1"/>
</dbReference>
<evidence type="ECO:0008006" key="5">
    <source>
        <dbReference type="Google" id="ProtNLM"/>
    </source>
</evidence>
<name>A0ABR3DM54_NEUIN</name>
<dbReference type="EMBL" id="JAVLET010000002">
    <property type="protein sequence ID" value="KAL0473740.1"/>
    <property type="molecule type" value="Genomic_DNA"/>
</dbReference>
<accession>A0ABR3DM54</accession>
<comment type="subcellular location">
    <subcellularLocation>
        <location evidence="1">Mitochondrion</location>
    </subcellularLocation>
</comment>
<dbReference type="SUPFAM" id="SSF56672">
    <property type="entry name" value="DNA/RNA polymerases"/>
    <property type="match status" value="1"/>
</dbReference>
<evidence type="ECO:0000313" key="4">
    <source>
        <dbReference type="Proteomes" id="UP001451303"/>
    </source>
</evidence>
<evidence type="ECO:0000256" key="2">
    <source>
        <dbReference type="ARBA" id="ARBA00023128"/>
    </source>
</evidence>
<keyword evidence="4" id="KW-1185">Reference proteome</keyword>
<gene>
    <name evidence="3" type="ORF">QR685DRAFT_434939</name>
</gene>
<sequence length="87" mass="10799">YINFILQKYLNKFYIIYINNIFIYTLRFETDFKIKIRFILQKFLNVGLSFNLNKYEFAVKKVKYFRFIIYVSIKIEIDLKKVNAIFE</sequence>
<organism evidence="3 4">
    <name type="scientific">Neurospora intermedia</name>
    <dbReference type="NCBI Taxonomy" id="5142"/>
    <lineage>
        <taxon>Eukaryota</taxon>
        <taxon>Fungi</taxon>
        <taxon>Dikarya</taxon>
        <taxon>Ascomycota</taxon>
        <taxon>Pezizomycotina</taxon>
        <taxon>Sordariomycetes</taxon>
        <taxon>Sordariomycetidae</taxon>
        <taxon>Sordariales</taxon>
        <taxon>Sordariaceae</taxon>
        <taxon>Neurospora</taxon>
    </lineage>
</organism>
<evidence type="ECO:0000313" key="3">
    <source>
        <dbReference type="EMBL" id="KAL0473740.1"/>
    </source>
</evidence>